<accession>A0A1C3D037</accession>
<dbReference type="EMBL" id="MBDL01000001">
    <property type="protein sequence ID" value="ODA14391.1"/>
    <property type="molecule type" value="Genomic_DNA"/>
</dbReference>
<keyword evidence="1" id="KW-0732">Signal</keyword>
<evidence type="ECO:0000256" key="1">
    <source>
        <dbReference type="SAM" id="SignalP"/>
    </source>
</evidence>
<name>A0A1C3D037_9GAMM</name>
<organism evidence="2 3">
    <name type="scientific">Acinetobacter celticus</name>
    <dbReference type="NCBI Taxonomy" id="1891224"/>
    <lineage>
        <taxon>Bacteria</taxon>
        <taxon>Pseudomonadati</taxon>
        <taxon>Pseudomonadota</taxon>
        <taxon>Gammaproteobacteria</taxon>
        <taxon>Moraxellales</taxon>
        <taxon>Moraxellaceae</taxon>
        <taxon>Acinetobacter</taxon>
    </lineage>
</organism>
<feature type="signal peptide" evidence="1">
    <location>
        <begin position="1"/>
        <end position="32"/>
    </location>
</feature>
<dbReference type="Proteomes" id="UP000186553">
    <property type="component" value="Unassembled WGS sequence"/>
</dbReference>
<evidence type="ECO:0008006" key="4">
    <source>
        <dbReference type="Google" id="ProtNLM"/>
    </source>
</evidence>
<proteinExistence type="predicted"/>
<dbReference type="OrthoDB" id="6708293at2"/>
<dbReference type="PROSITE" id="PS51257">
    <property type="entry name" value="PROKAR_LIPOPROTEIN"/>
    <property type="match status" value="1"/>
</dbReference>
<protein>
    <recommendedName>
        <fullName evidence="4">Lipoprotein</fullName>
    </recommendedName>
</protein>
<gene>
    <name evidence="2" type="ORF">BBP83_00830</name>
</gene>
<evidence type="ECO:0000313" key="2">
    <source>
        <dbReference type="EMBL" id="ODA14391.1"/>
    </source>
</evidence>
<reference evidence="2 3" key="1">
    <citation type="submission" date="2016-07" db="EMBL/GenBank/DDBJ databases">
        <title>Acinetobacter sp. ANC 4603.</title>
        <authorList>
            <person name="Radolfova-Krizova L."/>
            <person name="Nemec A."/>
        </authorList>
    </citation>
    <scope>NUCLEOTIDE SEQUENCE [LARGE SCALE GENOMIC DNA]</scope>
    <source>
        <strain evidence="2 3">ANC 4603</strain>
    </source>
</reference>
<comment type="caution">
    <text evidence="2">The sequence shown here is derived from an EMBL/GenBank/DDBJ whole genome shotgun (WGS) entry which is preliminary data.</text>
</comment>
<keyword evidence="3" id="KW-1185">Reference proteome</keyword>
<sequence>MKFTLSYKRPLGLLSVLFLLIGCASSPTLSTAQREAYLQQFIGKSSQEIRTQLNLNQIGYQQADAPVLSAHRLTYTVARTINIPIPMAQNPAMGMGAGTVVPIPVGSATQSYDVHLNCQISFILEHDIAKALQMTGRTC</sequence>
<dbReference type="AlphaFoldDB" id="A0A1C3D037"/>
<dbReference type="RefSeq" id="WP_068885530.1">
    <property type="nucleotide sequence ID" value="NZ_CBCRUU010000003.1"/>
</dbReference>
<feature type="chain" id="PRO_5008671798" description="Lipoprotein" evidence="1">
    <location>
        <begin position="33"/>
        <end position="139"/>
    </location>
</feature>
<evidence type="ECO:0000313" key="3">
    <source>
        <dbReference type="Proteomes" id="UP000186553"/>
    </source>
</evidence>